<reference evidence="1" key="1">
    <citation type="journal article" date="2021" name="Sci. Rep.">
        <title>Diploid genomic architecture of Nitzschia inconspicua, an elite biomass production diatom.</title>
        <authorList>
            <person name="Oliver A."/>
            <person name="Podell S."/>
            <person name="Pinowska A."/>
            <person name="Traller J.C."/>
            <person name="Smith S.R."/>
            <person name="McClure R."/>
            <person name="Beliaev A."/>
            <person name="Bohutskyi P."/>
            <person name="Hill E.A."/>
            <person name="Rabines A."/>
            <person name="Zheng H."/>
            <person name="Allen L.Z."/>
            <person name="Kuo A."/>
            <person name="Grigoriev I.V."/>
            <person name="Allen A.E."/>
            <person name="Hazlebeck D."/>
            <person name="Allen E.E."/>
        </authorList>
    </citation>
    <scope>NUCLEOTIDE SEQUENCE</scope>
    <source>
        <strain evidence="1">Hildebrandi</strain>
    </source>
</reference>
<dbReference type="OrthoDB" id="56341at2759"/>
<proteinExistence type="predicted"/>
<accession>A0A9K3Q6Z5</accession>
<organism evidence="1 2">
    <name type="scientific">Nitzschia inconspicua</name>
    <dbReference type="NCBI Taxonomy" id="303405"/>
    <lineage>
        <taxon>Eukaryota</taxon>
        <taxon>Sar</taxon>
        <taxon>Stramenopiles</taxon>
        <taxon>Ochrophyta</taxon>
        <taxon>Bacillariophyta</taxon>
        <taxon>Bacillariophyceae</taxon>
        <taxon>Bacillariophycidae</taxon>
        <taxon>Bacillariales</taxon>
        <taxon>Bacillariaceae</taxon>
        <taxon>Nitzschia</taxon>
    </lineage>
</organism>
<name>A0A9K3Q6Z5_9STRA</name>
<gene>
    <name evidence="1" type="ORF">IV203_012892</name>
</gene>
<dbReference type="AlphaFoldDB" id="A0A9K3Q6Z5"/>
<protein>
    <submittedName>
        <fullName evidence="1">Uncharacterized protein</fullName>
    </submittedName>
</protein>
<keyword evidence="2" id="KW-1185">Reference proteome</keyword>
<dbReference type="Proteomes" id="UP000693970">
    <property type="component" value="Unassembled WGS sequence"/>
</dbReference>
<dbReference type="EMBL" id="JAGRRH010000001">
    <property type="protein sequence ID" value="KAG7373797.1"/>
    <property type="molecule type" value="Genomic_DNA"/>
</dbReference>
<evidence type="ECO:0000313" key="1">
    <source>
        <dbReference type="EMBL" id="KAG7373797.1"/>
    </source>
</evidence>
<reference evidence="1" key="2">
    <citation type="submission" date="2021-04" db="EMBL/GenBank/DDBJ databases">
        <authorList>
            <person name="Podell S."/>
        </authorList>
    </citation>
    <scope>NUCLEOTIDE SEQUENCE</scope>
    <source>
        <strain evidence="1">Hildebrandi</strain>
    </source>
</reference>
<evidence type="ECO:0000313" key="2">
    <source>
        <dbReference type="Proteomes" id="UP000693970"/>
    </source>
</evidence>
<comment type="caution">
    <text evidence="1">The sequence shown here is derived from an EMBL/GenBank/DDBJ whole genome shotgun (WGS) entry which is preliminary data.</text>
</comment>
<sequence length="198" mass="23117">MRESSTRSLCDMYDCQRRTVPGEEVFPTPYPEQKRVRRRRVFIDETQNRHIPVLSLQNYSRQEVSNTFYSRDEYMQMRDNIKHTIRFLKYRKVPPSTSNLNFSDANDLCIRGLECLADEYVNLHRKRTREMSMAAVFASQAMLLGSTTTSIGICNQEVIAETYKLHTLRTQSIAVRWGHFDALDAGITDDVTTDMQFL</sequence>